<dbReference type="Proteomes" id="UP000813385">
    <property type="component" value="Unassembled WGS sequence"/>
</dbReference>
<sequence>MSVSSRAEGTVRLTNSGPVEPCRVAATLRSFIYDIAPLIDSSAPRSSFAVEVLEMARTSDAISEAITLVVKARLAHTRHSNEPRVSLAETRRAPADLSARDEFAARVGHALLTLESFFGTRPSDWSGIRVQYSRDGSPDTSLQSVKEPLQSLLRYQIKIELAQSLRTNTPLSEVLLSWVRLHPMSTPNSGPQSVCNASLCQLARCIDLINRDFESAWATQWALCTHWFQTRPPDMVPILETSALEAAALTIGGPGFPVSLHSSPISLQANVNMHLACLLLLKHKPGLSAATRPQQPLESRSWHSEKIAGSLMWNTFKEQWDPILLGALLTIAEDMTHRAQQLAIEECLQRISREVGIDLRQEMTDLGRIWKAFQEDFDVDFDY</sequence>
<accession>A0A8K0TLP5</accession>
<organism evidence="1 2">
    <name type="scientific">Plectosphaerella cucumerina</name>
    <dbReference type="NCBI Taxonomy" id="40658"/>
    <lineage>
        <taxon>Eukaryota</taxon>
        <taxon>Fungi</taxon>
        <taxon>Dikarya</taxon>
        <taxon>Ascomycota</taxon>
        <taxon>Pezizomycotina</taxon>
        <taxon>Sordariomycetes</taxon>
        <taxon>Hypocreomycetidae</taxon>
        <taxon>Glomerellales</taxon>
        <taxon>Plectosphaerellaceae</taxon>
        <taxon>Plectosphaerella</taxon>
    </lineage>
</organism>
<name>A0A8K0TLP5_9PEZI</name>
<evidence type="ECO:0000313" key="1">
    <source>
        <dbReference type="EMBL" id="KAH7362511.1"/>
    </source>
</evidence>
<reference evidence="1" key="1">
    <citation type="journal article" date="2021" name="Nat. Commun.">
        <title>Genetic determinants of endophytism in the Arabidopsis root mycobiome.</title>
        <authorList>
            <person name="Mesny F."/>
            <person name="Miyauchi S."/>
            <person name="Thiergart T."/>
            <person name="Pickel B."/>
            <person name="Atanasova L."/>
            <person name="Karlsson M."/>
            <person name="Huettel B."/>
            <person name="Barry K.W."/>
            <person name="Haridas S."/>
            <person name="Chen C."/>
            <person name="Bauer D."/>
            <person name="Andreopoulos W."/>
            <person name="Pangilinan J."/>
            <person name="LaButti K."/>
            <person name="Riley R."/>
            <person name="Lipzen A."/>
            <person name="Clum A."/>
            <person name="Drula E."/>
            <person name="Henrissat B."/>
            <person name="Kohler A."/>
            <person name="Grigoriev I.V."/>
            <person name="Martin F.M."/>
            <person name="Hacquard S."/>
        </authorList>
    </citation>
    <scope>NUCLEOTIDE SEQUENCE</scope>
    <source>
        <strain evidence="1">MPI-CAGE-AT-0016</strain>
    </source>
</reference>
<dbReference type="EMBL" id="JAGPXD010000003">
    <property type="protein sequence ID" value="KAH7362511.1"/>
    <property type="molecule type" value="Genomic_DNA"/>
</dbReference>
<dbReference type="OrthoDB" id="4475584at2759"/>
<comment type="caution">
    <text evidence="1">The sequence shown here is derived from an EMBL/GenBank/DDBJ whole genome shotgun (WGS) entry which is preliminary data.</text>
</comment>
<keyword evidence="2" id="KW-1185">Reference proteome</keyword>
<gene>
    <name evidence="1" type="ORF">B0T11DRAFT_328572</name>
</gene>
<proteinExistence type="predicted"/>
<protein>
    <submittedName>
        <fullName evidence="1">Uncharacterized protein</fullName>
    </submittedName>
</protein>
<dbReference type="AlphaFoldDB" id="A0A8K0TLP5"/>
<evidence type="ECO:0000313" key="2">
    <source>
        <dbReference type="Proteomes" id="UP000813385"/>
    </source>
</evidence>